<gene>
    <name evidence="2" type="ORF">OdinLCB4_000110</name>
</gene>
<dbReference type="GO" id="GO:0006355">
    <property type="term" value="P:regulation of DNA-templated transcription"/>
    <property type="evidence" value="ECO:0007669"/>
    <property type="project" value="InterPro"/>
</dbReference>
<dbReference type="KEGG" id="oyw:OdinLCB4_000110"/>
<feature type="domain" description="E2F/DP family winged-helix DNA-binding" evidence="1">
    <location>
        <begin position="3"/>
        <end position="56"/>
    </location>
</feature>
<protein>
    <submittedName>
        <fullName evidence="2">E2F family transcription factor</fullName>
    </submittedName>
</protein>
<dbReference type="AlphaFoldDB" id="A0AAF0IBG8"/>
<dbReference type="EMBL" id="CP091871">
    <property type="protein sequence ID" value="WEU40374.1"/>
    <property type="molecule type" value="Genomic_DNA"/>
</dbReference>
<evidence type="ECO:0000259" key="1">
    <source>
        <dbReference type="Pfam" id="PF02319"/>
    </source>
</evidence>
<dbReference type="Gene3D" id="1.10.10.10">
    <property type="entry name" value="Winged helix-like DNA-binding domain superfamily/Winged helix DNA-binding domain"/>
    <property type="match status" value="1"/>
</dbReference>
<accession>A0AAF0IBG8</accession>
<dbReference type="Proteomes" id="UP000186851">
    <property type="component" value="Chromosome"/>
</dbReference>
<dbReference type="Pfam" id="PF02319">
    <property type="entry name" value="WHD_E2F_TDP"/>
    <property type="match status" value="1"/>
</dbReference>
<dbReference type="InterPro" id="IPR036388">
    <property type="entry name" value="WH-like_DNA-bd_sf"/>
</dbReference>
<dbReference type="SUPFAM" id="SSF46785">
    <property type="entry name" value="Winged helix' DNA-binding domain"/>
    <property type="match status" value="1"/>
</dbReference>
<name>A0AAF0IBG8_ODILC</name>
<organism evidence="2 3">
    <name type="scientific">Odinarchaeota yellowstonii (strain LCB_4)</name>
    <dbReference type="NCBI Taxonomy" id="1841599"/>
    <lineage>
        <taxon>Archaea</taxon>
        <taxon>Promethearchaeati</taxon>
        <taxon>Candidatus Odinarchaeota</taxon>
        <taxon>Candidatus Odinarchaeia</taxon>
        <taxon>Candidatus Odinarchaeales</taxon>
        <taxon>Candidatus Odinarchaeaceae</taxon>
        <taxon>Candidatus Odinarchaeum</taxon>
    </lineage>
</organism>
<sequence>MKLVELTRKVVDCLINSPKPLSAIEITQRVKIPVEKKRRIYDVLDVLEVLNVIKISRRGNEKLAQWVSPQEKPVLKESLTVEERLEDKPHCVVNVDLVFPSSDYKNLSNPTWQEMMVRDVKRNIKGLLDIIVNEIKLTEAKKILAASR</sequence>
<dbReference type="InterPro" id="IPR003316">
    <property type="entry name" value="E2F_WHTH_DNA-bd_dom"/>
</dbReference>
<reference evidence="2" key="2">
    <citation type="journal article" date="2022" name="Nat. Microbiol.">
        <title>A closed Candidatus Odinarchaeum chromosome exposes Asgard archaeal viruses.</title>
        <authorList>
            <person name="Tamarit D."/>
            <person name="Caceres E.F."/>
            <person name="Krupovic M."/>
            <person name="Nijland R."/>
            <person name="Eme L."/>
            <person name="Robinson N.P."/>
            <person name="Ettema T.J.G."/>
        </authorList>
    </citation>
    <scope>NUCLEOTIDE SEQUENCE</scope>
    <source>
        <strain evidence="2">LCB_4</strain>
    </source>
</reference>
<dbReference type="GO" id="GO:0005667">
    <property type="term" value="C:transcription regulator complex"/>
    <property type="evidence" value="ECO:0007669"/>
    <property type="project" value="InterPro"/>
</dbReference>
<reference evidence="2" key="1">
    <citation type="journal article" date="2017" name="Nature">
        <title>Asgard archaea illuminate the origin of eukaryotic cellular complexity.</title>
        <authorList>
            <person name="Zaremba-Niedzwiedzka K."/>
            <person name="Caceres E.F."/>
            <person name="Saw J.H."/>
            <person name="Backstrom D."/>
            <person name="Juzokaite L."/>
            <person name="Vancaester E."/>
            <person name="Seitz K.W."/>
            <person name="Anantharaman K."/>
            <person name="Starnawski P."/>
            <person name="Kjeldsen K.U."/>
            <person name="Scott M.B."/>
            <person name="Nunoura T."/>
            <person name="Banfield J.F."/>
            <person name="Schramm A."/>
            <person name="Baker B.J."/>
            <person name="Spang A."/>
            <person name="Ettema T.J.G."/>
        </authorList>
    </citation>
    <scope>NUCLEOTIDE SEQUENCE</scope>
    <source>
        <strain evidence="2">LCB_4</strain>
    </source>
</reference>
<evidence type="ECO:0000313" key="2">
    <source>
        <dbReference type="EMBL" id="WEU40374.1"/>
    </source>
</evidence>
<proteinExistence type="predicted"/>
<dbReference type="InterPro" id="IPR036390">
    <property type="entry name" value="WH_DNA-bd_sf"/>
</dbReference>
<evidence type="ECO:0000313" key="3">
    <source>
        <dbReference type="Proteomes" id="UP000186851"/>
    </source>
</evidence>